<dbReference type="InterPro" id="IPR002401">
    <property type="entry name" value="Cyt_P450_E_grp-I"/>
</dbReference>
<feature type="compositionally biased region" description="Basic and acidic residues" evidence="4">
    <location>
        <begin position="424"/>
        <end position="433"/>
    </location>
</feature>
<keyword evidence="2" id="KW-0349">Heme</keyword>
<feature type="region of interest" description="Disordered" evidence="4">
    <location>
        <begin position="183"/>
        <end position="288"/>
    </location>
</feature>
<sequence>MSGVFLGESHGRPRTGTKTLRRCNDGGRSDHVVLIDVESETFSNVIFIDVPESTPKKFRGKTAANKDKKRSPLRNIIFIDDDESNENEYPEFGVEDDRHFFHDPSPSMRPCSTSRSAKEPVDEIGDDCQFVRENIPPVKLSKCKRTYSGKAPVQNRYGLTSDDDEFMADYSGQLREQWQKASLKRKNDINSASTVGIQPEAGETEEHPAGSGYAKSSTEKEDQSPKPARESRCTSGTGDVHDEGDPQMESFGEGHPSIPSEYQQNPFVKKHPEQGNEGSIPAAGTHLEKPVSCTRYRVAEEESRLGKHQHDVETENGSNQYISADNGKKCQETAKYYNFRFFKASRHETSTSKGKEDLFSGGFPWWTTRPRSSVEHYPYSVSPREYSICRRASSEFSANRNEMQPRNRGSLVEGDLSESVSMSQHKDERHDDVNDQDGEDVEGRAENCITTERERMKETSEYKKALEEELASRQRALAIQAEEAKKMKLLLKRKKAENMRLLEMEKRQKQRVEEMRETQKKDIENMNLKERIRAEVRKELSKLEMTCLDMASVLRGLGITVGDGTSHEVRVAYKKALLKFHPDRASRFDIRQQEKRLSLRIEILCYRPSMLEHFSPCGKLHSNAERVEVLSGIAPQKLVFKKLWWTPFHVQFLMRSQRIQGPPYKFLYGNTKEIVELRKDSISKSMDDLSHDIFPRILPHVFSWKNLYGANFLYWYGLQPELVVTEPELLKEILSNRNNSFPKMDLEGFSKKLLGDGVSSSKGEKWAKMRKLANHSMIPVMIMSCETMLERWKIYEDKEIEVFEEFRLLTSEIISRTAFGSSYLEGKNIFQMLMKLALLVSRNAHKIRFPGISDDIESEKLEQGIRDSITQLINKREQEKIGEDHIFGSDFLGKLQEAHQDYNEKPISIEDIVDECKTFYFAGHETTTSLLGWTIFLLATNKNWQEKARKEVLESFGQKVPTADGLSRLKIMNMILDESLRLYPPVPFIKRKVEKKVQLGKLTLPPQMQLYISPLAVQHDPKIWGEDVKVFKPERFEEGIVRATNNNPVAFLPFGYGPRTCLGLNFVMIEAKVTLSMVLQRYMFTISPTYVHSPVQIFMLRPQHGVKVILHKI</sequence>
<accession>A0AAE1SXP9</accession>
<feature type="region of interest" description="Disordered" evidence="4">
    <location>
        <begin position="302"/>
        <end position="324"/>
    </location>
</feature>
<evidence type="ECO:0000256" key="2">
    <source>
        <dbReference type="PIRSR" id="PIRSR602401-1"/>
    </source>
</evidence>
<dbReference type="PROSITE" id="PS00086">
    <property type="entry name" value="CYTOCHROME_P450"/>
    <property type="match status" value="1"/>
</dbReference>
<dbReference type="EMBL" id="JAVYJV010000002">
    <property type="protein sequence ID" value="KAK4376566.1"/>
    <property type="molecule type" value="Genomic_DNA"/>
</dbReference>
<dbReference type="GO" id="GO:0016705">
    <property type="term" value="F:oxidoreductase activity, acting on paired donors, with incorporation or reduction of molecular oxygen"/>
    <property type="evidence" value="ECO:0007669"/>
    <property type="project" value="InterPro"/>
</dbReference>
<dbReference type="Pfam" id="PF00067">
    <property type="entry name" value="p450"/>
    <property type="match status" value="1"/>
</dbReference>
<keyword evidence="1" id="KW-0560">Oxidoreductase</keyword>
<dbReference type="InterPro" id="IPR036396">
    <property type="entry name" value="Cyt_P450_sf"/>
</dbReference>
<dbReference type="Proteomes" id="UP001291623">
    <property type="component" value="Unassembled WGS sequence"/>
</dbReference>
<name>A0AAE1SXP9_9SOLA</name>
<dbReference type="PANTHER" id="PTHR36335:SF1">
    <property type="entry name" value="CHAPERONE DNAJ-DOMAIN SUPERFAMILY PROTEIN"/>
    <property type="match status" value="1"/>
</dbReference>
<dbReference type="GO" id="GO:0004497">
    <property type="term" value="F:monooxygenase activity"/>
    <property type="evidence" value="ECO:0007669"/>
    <property type="project" value="InterPro"/>
</dbReference>
<keyword evidence="6" id="KW-1185">Reference proteome</keyword>
<keyword evidence="3" id="KW-0175">Coiled coil</keyword>
<reference evidence="5" key="1">
    <citation type="submission" date="2023-12" db="EMBL/GenBank/DDBJ databases">
        <title>Genome assembly of Anisodus tanguticus.</title>
        <authorList>
            <person name="Wang Y.-J."/>
        </authorList>
    </citation>
    <scope>NUCLEOTIDE SEQUENCE</scope>
    <source>
        <strain evidence="5">KB-2021</strain>
        <tissue evidence="5">Leaf</tissue>
    </source>
</reference>
<dbReference type="PRINTS" id="PR00385">
    <property type="entry name" value="P450"/>
</dbReference>
<feature type="compositionally biased region" description="Basic and acidic residues" evidence="4">
    <location>
        <begin position="217"/>
        <end position="232"/>
    </location>
</feature>
<feature type="binding site" description="axial binding residue" evidence="2">
    <location>
        <position position="1061"/>
    </location>
    <ligand>
        <name>heme</name>
        <dbReference type="ChEBI" id="CHEBI:30413"/>
    </ligand>
    <ligandPart>
        <name>Fe</name>
        <dbReference type="ChEBI" id="CHEBI:18248"/>
    </ligandPart>
</feature>
<dbReference type="PRINTS" id="PR00463">
    <property type="entry name" value="EP450I"/>
</dbReference>
<evidence type="ECO:0000256" key="3">
    <source>
        <dbReference type="SAM" id="Coils"/>
    </source>
</evidence>
<evidence type="ECO:0000256" key="1">
    <source>
        <dbReference type="ARBA" id="ARBA00023002"/>
    </source>
</evidence>
<organism evidence="5 6">
    <name type="scientific">Anisodus tanguticus</name>
    <dbReference type="NCBI Taxonomy" id="243964"/>
    <lineage>
        <taxon>Eukaryota</taxon>
        <taxon>Viridiplantae</taxon>
        <taxon>Streptophyta</taxon>
        <taxon>Embryophyta</taxon>
        <taxon>Tracheophyta</taxon>
        <taxon>Spermatophyta</taxon>
        <taxon>Magnoliopsida</taxon>
        <taxon>eudicotyledons</taxon>
        <taxon>Gunneridae</taxon>
        <taxon>Pentapetalae</taxon>
        <taxon>asterids</taxon>
        <taxon>lamiids</taxon>
        <taxon>Solanales</taxon>
        <taxon>Solanaceae</taxon>
        <taxon>Solanoideae</taxon>
        <taxon>Hyoscyameae</taxon>
        <taxon>Anisodus</taxon>
    </lineage>
</organism>
<dbReference type="InterPro" id="IPR017972">
    <property type="entry name" value="Cyt_P450_CS"/>
</dbReference>
<protein>
    <recommendedName>
        <fullName evidence="7">Cytochrome P450</fullName>
    </recommendedName>
</protein>
<evidence type="ECO:0000313" key="5">
    <source>
        <dbReference type="EMBL" id="KAK4376566.1"/>
    </source>
</evidence>
<dbReference type="PANTHER" id="PTHR36335">
    <property type="entry name" value="CHAPERONE DNAJ-DOMAIN SUPERFAMILY PROTEIN"/>
    <property type="match status" value="1"/>
</dbReference>
<feature type="region of interest" description="Disordered" evidence="4">
    <location>
        <begin position="397"/>
        <end position="441"/>
    </location>
</feature>
<dbReference type="InterPro" id="IPR036869">
    <property type="entry name" value="J_dom_sf"/>
</dbReference>
<dbReference type="Gene3D" id="1.10.287.110">
    <property type="entry name" value="DnaJ domain"/>
    <property type="match status" value="1"/>
</dbReference>
<dbReference type="SUPFAM" id="SSF48264">
    <property type="entry name" value="Cytochrome P450"/>
    <property type="match status" value="1"/>
</dbReference>
<dbReference type="GO" id="GO:0020037">
    <property type="term" value="F:heme binding"/>
    <property type="evidence" value="ECO:0007669"/>
    <property type="project" value="InterPro"/>
</dbReference>
<dbReference type="InterPro" id="IPR001128">
    <property type="entry name" value="Cyt_P450"/>
</dbReference>
<proteinExistence type="predicted"/>
<evidence type="ECO:0000313" key="6">
    <source>
        <dbReference type="Proteomes" id="UP001291623"/>
    </source>
</evidence>
<keyword evidence="2" id="KW-0408">Iron</keyword>
<dbReference type="GO" id="GO:0005506">
    <property type="term" value="F:iron ion binding"/>
    <property type="evidence" value="ECO:0007669"/>
    <property type="project" value="InterPro"/>
</dbReference>
<dbReference type="Gene3D" id="1.10.630.10">
    <property type="entry name" value="Cytochrome P450"/>
    <property type="match status" value="1"/>
</dbReference>
<dbReference type="AlphaFoldDB" id="A0AAE1SXP9"/>
<dbReference type="SUPFAM" id="SSF46565">
    <property type="entry name" value="Chaperone J-domain"/>
    <property type="match status" value="1"/>
</dbReference>
<keyword evidence="2" id="KW-0479">Metal-binding</keyword>
<evidence type="ECO:0000256" key="4">
    <source>
        <dbReference type="SAM" id="MobiDB-lite"/>
    </source>
</evidence>
<feature type="compositionally biased region" description="Basic and acidic residues" evidence="4">
    <location>
        <begin position="302"/>
        <end position="313"/>
    </location>
</feature>
<comment type="caution">
    <text evidence="5">The sequence shown here is derived from an EMBL/GenBank/DDBJ whole genome shotgun (WGS) entry which is preliminary data.</text>
</comment>
<comment type="cofactor">
    <cofactor evidence="2">
        <name>heme</name>
        <dbReference type="ChEBI" id="CHEBI:30413"/>
    </cofactor>
</comment>
<evidence type="ECO:0008006" key="7">
    <source>
        <dbReference type="Google" id="ProtNLM"/>
    </source>
</evidence>
<feature type="coiled-coil region" evidence="3">
    <location>
        <begin position="449"/>
        <end position="529"/>
    </location>
</feature>
<gene>
    <name evidence="5" type="ORF">RND71_002862</name>
</gene>